<reference evidence="3" key="1">
    <citation type="journal article" date="2016" name="Toxins">
        <title>The Draft Genome Sequence of the Yersinia entomophaga Entomopathogenic Type Strain MH96T.</title>
        <authorList>
            <person name="Hurst M.R."/>
            <person name="Beattie A."/>
            <person name="Altermann E."/>
            <person name="Moraga R.M."/>
            <person name="Harper L.A."/>
            <person name="Calder J."/>
            <person name="Laugraud A."/>
        </authorList>
    </citation>
    <scope>NUCLEOTIDE SEQUENCE [LARGE SCALE GENOMIC DNA]</scope>
    <source>
        <strain evidence="3">MH96</strain>
    </source>
</reference>
<proteinExistence type="predicted"/>
<name>A0ABN4PTJ6_YERET</name>
<dbReference type="EMBL" id="CP010029">
    <property type="protein sequence ID" value="ANI28812.1"/>
    <property type="molecule type" value="Genomic_DNA"/>
</dbReference>
<accession>A0ABN4PTJ6</accession>
<evidence type="ECO:0000256" key="1">
    <source>
        <dbReference type="SAM" id="Phobius"/>
    </source>
</evidence>
<keyword evidence="1" id="KW-0472">Membrane</keyword>
<keyword evidence="1" id="KW-1133">Transmembrane helix</keyword>
<protein>
    <submittedName>
        <fullName evidence="2">Uncharacterized protein</fullName>
    </submittedName>
</protein>
<evidence type="ECO:0000313" key="3">
    <source>
        <dbReference type="Proteomes" id="UP000266744"/>
    </source>
</evidence>
<feature type="transmembrane region" description="Helical" evidence="1">
    <location>
        <begin position="20"/>
        <end position="36"/>
    </location>
</feature>
<keyword evidence="1" id="KW-0812">Transmembrane</keyword>
<evidence type="ECO:0000313" key="2">
    <source>
        <dbReference type="EMBL" id="ANI28812.1"/>
    </source>
</evidence>
<dbReference type="Proteomes" id="UP000266744">
    <property type="component" value="Chromosome"/>
</dbReference>
<dbReference type="RefSeq" id="WP_064513019.1">
    <property type="nucleotide sequence ID" value="NZ_MWTM01000002.1"/>
</dbReference>
<organism evidence="2 3">
    <name type="scientific">Yersinia entomophaga</name>
    <dbReference type="NCBI Taxonomy" id="935293"/>
    <lineage>
        <taxon>Bacteria</taxon>
        <taxon>Pseudomonadati</taxon>
        <taxon>Pseudomonadota</taxon>
        <taxon>Gammaproteobacteria</taxon>
        <taxon>Enterobacterales</taxon>
        <taxon>Yersiniaceae</taxon>
        <taxon>Yersinia</taxon>
    </lineage>
</organism>
<sequence length="69" mass="7709">MQLINRHKWDRQRMMRAEKVSVGLLFGGVLLGYAGAHWQHNFLLVLAGASLLAGIIASGFTDCRRCKKP</sequence>
<keyword evidence="3" id="KW-1185">Reference proteome</keyword>
<feature type="transmembrane region" description="Helical" evidence="1">
    <location>
        <begin position="42"/>
        <end position="61"/>
    </location>
</feature>
<gene>
    <name evidence="2" type="ORF">PL78_03020</name>
</gene>